<gene>
    <name evidence="3" type="ORF">OS493_018037</name>
</gene>
<organism evidence="3 4">
    <name type="scientific">Desmophyllum pertusum</name>
    <dbReference type="NCBI Taxonomy" id="174260"/>
    <lineage>
        <taxon>Eukaryota</taxon>
        <taxon>Metazoa</taxon>
        <taxon>Cnidaria</taxon>
        <taxon>Anthozoa</taxon>
        <taxon>Hexacorallia</taxon>
        <taxon>Scleractinia</taxon>
        <taxon>Caryophylliina</taxon>
        <taxon>Caryophylliidae</taxon>
        <taxon>Desmophyllum</taxon>
    </lineage>
</organism>
<sequence length="170" mass="19282">MSGLFRFLLLLSAVICVTAENKNGENKRGITARQESPSKVGNNKYRLAKILEEMKSLDHRGVKKLHRILMHGKVQRKLNKALRKETGKIGDKKIFVQLRASDVKNSGDNSQLNMHQLKRFMALSKKPSLELERTSKRGKIALEENTATRTKKTSDKKMAEDNKALEKPKA</sequence>
<name>A0A9W9Z3V2_9CNID</name>
<protein>
    <submittedName>
        <fullName evidence="3">Uncharacterized protein</fullName>
    </submittedName>
</protein>
<keyword evidence="2" id="KW-0732">Signal</keyword>
<dbReference type="EMBL" id="MU826835">
    <property type="protein sequence ID" value="KAJ7372759.1"/>
    <property type="molecule type" value="Genomic_DNA"/>
</dbReference>
<comment type="caution">
    <text evidence="3">The sequence shown here is derived from an EMBL/GenBank/DDBJ whole genome shotgun (WGS) entry which is preliminary data.</text>
</comment>
<accession>A0A9W9Z3V2</accession>
<reference evidence="3" key="1">
    <citation type="submission" date="2023-01" db="EMBL/GenBank/DDBJ databases">
        <title>Genome assembly of the deep-sea coral Lophelia pertusa.</title>
        <authorList>
            <person name="Herrera S."/>
            <person name="Cordes E."/>
        </authorList>
    </citation>
    <scope>NUCLEOTIDE SEQUENCE</scope>
    <source>
        <strain evidence="3">USNM1676648</strain>
        <tissue evidence="3">Polyp</tissue>
    </source>
</reference>
<keyword evidence="4" id="KW-1185">Reference proteome</keyword>
<evidence type="ECO:0000256" key="1">
    <source>
        <dbReference type="SAM" id="MobiDB-lite"/>
    </source>
</evidence>
<evidence type="ECO:0000313" key="3">
    <source>
        <dbReference type="EMBL" id="KAJ7372759.1"/>
    </source>
</evidence>
<feature type="region of interest" description="Disordered" evidence="1">
    <location>
        <begin position="128"/>
        <end position="170"/>
    </location>
</feature>
<feature type="signal peptide" evidence="2">
    <location>
        <begin position="1"/>
        <end position="19"/>
    </location>
</feature>
<feature type="compositionally biased region" description="Basic and acidic residues" evidence="1">
    <location>
        <begin position="152"/>
        <end position="170"/>
    </location>
</feature>
<dbReference type="Proteomes" id="UP001163046">
    <property type="component" value="Unassembled WGS sequence"/>
</dbReference>
<proteinExistence type="predicted"/>
<evidence type="ECO:0000256" key="2">
    <source>
        <dbReference type="SAM" id="SignalP"/>
    </source>
</evidence>
<dbReference type="AlphaFoldDB" id="A0A9W9Z3V2"/>
<feature type="chain" id="PRO_5040730864" evidence="2">
    <location>
        <begin position="20"/>
        <end position="170"/>
    </location>
</feature>
<evidence type="ECO:0000313" key="4">
    <source>
        <dbReference type="Proteomes" id="UP001163046"/>
    </source>
</evidence>